<dbReference type="InterPro" id="IPR002637">
    <property type="entry name" value="RdgB/HAM1"/>
</dbReference>
<comment type="cofactor">
    <cofactor evidence="7">
        <name>Mg(2+)</name>
        <dbReference type="ChEBI" id="CHEBI:18420"/>
    </cofactor>
    <text evidence="7">Binds 1 Mg(2+) ion per subunit.</text>
</comment>
<dbReference type="InterPro" id="IPR029001">
    <property type="entry name" value="ITPase-like_fam"/>
</dbReference>
<organism evidence="9 10">
    <name type="scientific">Brevinema andersonii</name>
    <dbReference type="NCBI Taxonomy" id="34097"/>
    <lineage>
        <taxon>Bacteria</taxon>
        <taxon>Pseudomonadati</taxon>
        <taxon>Spirochaetota</taxon>
        <taxon>Spirochaetia</taxon>
        <taxon>Brevinematales</taxon>
        <taxon>Brevinemataceae</taxon>
        <taxon>Brevinema</taxon>
    </lineage>
</organism>
<dbReference type="RefSeq" id="WP_092319724.1">
    <property type="nucleotide sequence ID" value="NZ_FOKY01000017.1"/>
</dbReference>
<evidence type="ECO:0000256" key="4">
    <source>
        <dbReference type="ARBA" id="ARBA00022801"/>
    </source>
</evidence>
<feature type="binding site" evidence="7">
    <location>
        <position position="68"/>
    </location>
    <ligand>
        <name>Mg(2+)</name>
        <dbReference type="ChEBI" id="CHEBI:18420"/>
    </ligand>
</feature>
<keyword evidence="5 7" id="KW-0460">Magnesium</keyword>
<comment type="subunit">
    <text evidence="7">Homodimer.</text>
</comment>
<protein>
    <recommendedName>
        <fullName evidence="7">dITP/XTP pyrophosphatase</fullName>
        <ecNumber evidence="7">3.6.1.66</ecNumber>
    </recommendedName>
    <alternativeName>
        <fullName evidence="7">Non-canonical purine NTP pyrophosphatase</fullName>
    </alternativeName>
    <alternativeName>
        <fullName evidence="7">Non-standard purine NTP pyrophosphatase</fullName>
    </alternativeName>
    <alternativeName>
        <fullName evidence="7">Nucleoside-triphosphate diphosphatase</fullName>
    </alternativeName>
    <alternativeName>
        <fullName evidence="7">Nucleoside-triphosphate pyrophosphatase</fullName>
        <shortName evidence="7">NTPase</shortName>
    </alternativeName>
</protein>
<evidence type="ECO:0000256" key="8">
    <source>
        <dbReference type="RuleBase" id="RU003781"/>
    </source>
</evidence>
<comment type="caution">
    <text evidence="7">Lacks conserved residue(s) required for the propagation of feature annotation.</text>
</comment>
<dbReference type="PANTHER" id="PTHR11067:SF9">
    <property type="entry name" value="INOSINE TRIPHOSPHATE PYROPHOSPHATASE"/>
    <property type="match status" value="1"/>
</dbReference>
<reference evidence="10" key="1">
    <citation type="submission" date="2016-10" db="EMBL/GenBank/DDBJ databases">
        <authorList>
            <person name="Varghese N."/>
            <person name="Submissions S."/>
        </authorList>
    </citation>
    <scope>NUCLEOTIDE SEQUENCE [LARGE SCALE GENOMIC DNA]</scope>
    <source>
        <strain evidence="10">ATCC 43811</strain>
    </source>
</reference>
<comment type="catalytic activity">
    <reaction evidence="7">
        <text>ITP + H2O = IMP + diphosphate + H(+)</text>
        <dbReference type="Rhea" id="RHEA:29399"/>
        <dbReference type="ChEBI" id="CHEBI:15377"/>
        <dbReference type="ChEBI" id="CHEBI:15378"/>
        <dbReference type="ChEBI" id="CHEBI:33019"/>
        <dbReference type="ChEBI" id="CHEBI:58053"/>
        <dbReference type="ChEBI" id="CHEBI:61402"/>
        <dbReference type="EC" id="3.6.1.66"/>
    </reaction>
</comment>
<evidence type="ECO:0000256" key="3">
    <source>
        <dbReference type="ARBA" id="ARBA00022741"/>
    </source>
</evidence>
<dbReference type="GO" id="GO:0035870">
    <property type="term" value="F:dITP diphosphatase activity"/>
    <property type="evidence" value="ECO:0007669"/>
    <property type="project" value="UniProtKB-UniRule"/>
</dbReference>
<evidence type="ECO:0000313" key="9">
    <source>
        <dbReference type="EMBL" id="SFB89848.1"/>
    </source>
</evidence>
<keyword evidence="2 7" id="KW-0479">Metal-binding</keyword>
<dbReference type="GO" id="GO:0009117">
    <property type="term" value="P:nucleotide metabolic process"/>
    <property type="evidence" value="ECO:0007669"/>
    <property type="project" value="UniProtKB-KW"/>
</dbReference>
<gene>
    <name evidence="9" type="ORF">SAMN02745150_01235</name>
</gene>
<keyword evidence="10" id="KW-1185">Reference proteome</keyword>
<dbReference type="GO" id="GO:0000166">
    <property type="term" value="F:nucleotide binding"/>
    <property type="evidence" value="ECO:0007669"/>
    <property type="project" value="UniProtKB-KW"/>
</dbReference>
<evidence type="ECO:0000313" key="10">
    <source>
        <dbReference type="Proteomes" id="UP000240042"/>
    </source>
</evidence>
<dbReference type="NCBIfam" id="TIGR00042">
    <property type="entry name" value="RdgB/HAM1 family non-canonical purine NTP pyrophosphatase"/>
    <property type="match status" value="1"/>
</dbReference>
<comment type="catalytic activity">
    <reaction evidence="7">
        <text>dITP + H2O = dIMP + diphosphate + H(+)</text>
        <dbReference type="Rhea" id="RHEA:28342"/>
        <dbReference type="ChEBI" id="CHEBI:15377"/>
        <dbReference type="ChEBI" id="CHEBI:15378"/>
        <dbReference type="ChEBI" id="CHEBI:33019"/>
        <dbReference type="ChEBI" id="CHEBI:61194"/>
        <dbReference type="ChEBI" id="CHEBI:61382"/>
        <dbReference type="EC" id="3.6.1.66"/>
    </reaction>
</comment>
<dbReference type="HAMAP" id="MF_01405">
    <property type="entry name" value="Non_canon_purine_NTPase"/>
    <property type="match status" value="1"/>
</dbReference>
<dbReference type="CDD" id="cd00515">
    <property type="entry name" value="HAM1"/>
    <property type="match status" value="1"/>
</dbReference>
<dbReference type="GO" id="GO:0036220">
    <property type="term" value="F:ITP diphosphatase activity"/>
    <property type="evidence" value="ECO:0007669"/>
    <property type="project" value="UniProtKB-UniRule"/>
</dbReference>
<dbReference type="SUPFAM" id="SSF52972">
    <property type="entry name" value="ITPase-like"/>
    <property type="match status" value="1"/>
</dbReference>
<proteinExistence type="inferred from homology"/>
<feature type="binding site" evidence="7">
    <location>
        <begin position="179"/>
        <end position="180"/>
    </location>
    <ligand>
        <name>substrate</name>
    </ligand>
</feature>
<dbReference type="OrthoDB" id="9807456at2"/>
<dbReference type="Proteomes" id="UP000240042">
    <property type="component" value="Unassembled WGS sequence"/>
</dbReference>
<dbReference type="Gene3D" id="3.90.950.10">
    <property type="match status" value="1"/>
</dbReference>
<feature type="binding site" evidence="7">
    <location>
        <position position="69"/>
    </location>
    <ligand>
        <name>substrate</name>
    </ligand>
</feature>
<dbReference type="AlphaFoldDB" id="A0A1I1EWH3"/>
<dbReference type="EMBL" id="FOKY01000017">
    <property type="protein sequence ID" value="SFB89848.1"/>
    <property type="molecule type" value="Genomic_DNA"/>
</dbReference>
<feature type="binding site" evidence="7">
    <location>
        <begin position="10"/>
        <end position="15"/>
    </location>
    <ligand>
        <name>substrate</name>
    </ligand>
</feature>
<evidence type="ECO:0000256" key="7">
    <source>
        <dbReference type="HAMAP-Rule" id="MF_01405"/>
    </source>
</evidence>
<dbReference type="PANTHER" id="PTHR11067">
    <property type="entry name" value="INOSINE TRIPHOSPHATE PYROPHOSPHATASE/HAM1 PROTEIN"/>
    <property type="match status" value="1"/>
</dbReference>
<comment type="function">
    <text evidence="7">Pyrophosphatase that catalyzes the hydrolysis of nucleoside triphosphates to their monophosphate derivatives, with a high preference for the non-canonical purine nucleotides XTP (xanthosine triphosphate), dITP (deoxyinosine triphosphate) and ITP. Seems to function as a house-cleaning enzyme that removes non-canonical purine nucleotides from the nucleotide pool, thus preventing their incorporation into DNA/RNA and avoiding chromosomal lesions.</text>
</comment>
<evidence type="ECO:0000256" key="5">
    <source>
        <dbReference type="ARBA" id="ARBA00022842"/>
    </source>
</evidence>
<dbReference type="GO" id="GO:0009146">
    <property type="term" value="P:purine nucleoside triphosphate catabolic process"/>
    <property type="evidence" value="ECO:0007669"/>
    <property type="project" value="UniProtKB-UniRule"/>
</dbReference>
<keyword evidence="6 7" id="KW-0546">Nucleotide metabolism</keyword>
<keyword evidence="4 7" id="KW-0378">Hydrolase</keyword>
<dbReference type="GO" id="GO:0046872">
    <property type="term" value="F:metal ion binding"/>
    <property type="evidence" value="ECO:0007669"/>
    <property type="project" value="UniProtKB-KW"/>
</dbReference>
<keyword evidence="3 7" id="KW-0547">Nucleotide-binding</keyword>
<evidence type="ECO:0000256" key="1">
    <source>
        <dbReference type="ARBA" id="ARBA00008023"/>
    </source>
</evidence>
<evidence type="ECO:0000256" key="2">
    <source>
        <dbReference type="ARBA" id="ARBA00022723"/>
    </source>
</evidence>
<name>A0A1I1EWH3_BREAD</name>
<dbReference type="STRING" id="34097.SAMN02745150_01235"/>
<dbReference type="GO" id="GO:0017111">
    <property type="term" value="F:ribonucleoside triphosphate phosphatase activity"/>
    <property type="evidence" value="ECO:0007669"/>
    <property type="project" value="InterPro"/>
</dbReference>
<feature type="binding site" evidence="7">
    <location>
        <position position="174"/>
    </location>
    <ligand>
        <name>substrate</name>
    </ligand>
</feature>
<dbReference type="EC" id="3.6.1.66" evidence="7"/>
<comment type="catalytic activity">
    <reaction evidence="7">
        <text>XTP + H2O = XMP + diphosphate + H(+)</text>
        <dbReference type="Rhea" id="RHEA:28610"/>
        <dbReference type="ChEBI" id="CHEBI:15377"/>
        <dbReference type="ChEBI" id="CHEBI:15378"/>
        <dbReference type="ChEBI" id="CHEBI:33019"/>
        <dbReference type="ChEBI" id="CHEBI:57464"/>
        <dbReference type="ChEBI" id="CHEBI:61314"/>
        <dbReference type="EC" id="3.6.1.66"/>
    </reaction>
</comment>
<feature type="binding site" evidence="7">
    <location>
        <begin position="149"/>
        <end position="152"/>
    </location>
    <ligand>
        <name>substrate</name>
    </ligand>
</feature>
<comment type="similarity">
    <text evidence="1 7 8">Belongs to the HAM1 NTPase family.</text>
</comment>
<dbReference type="GO" id="GO:0036222">
    <property type="term" value="F:XTP diphosphatase activity"/>
    <property type="evidence" value="ECO:0007669"/>
    <property type="project" value="UniProtKB-UniRule"/>
</dbReference>
<dbReference type="Pfam" id="PF01725">
    <property type="entry name" value="Ham1p_like"/>
    <property type="match status" value="1"/>
</dbReference>
<sequence>MSKPPILLATQNLHKINEIKQICNNIEFTVPKEVLEIPETGQTYVENALIKVQAWSRYYPQSYILSDDSGLEVKALNNAPGVISADWAGINAPQGALITKLLTKMENIFDRTAKFVCYALLLAPNGNIFISRGECFGRIAYDCQGTHNFGFDPVFLPQEYEYKKSFAELTIQEKNSISHRSKALAGINDFWDIFYG</sequence>
<dbReference type="GO" id="GO:0005829">
    <property type="term" value="C:cytosol"/>
    <property type="evidence" value="ECO:0007669"/>
    <property type="project" value="TreeGrafter"/>
</dbReference>
<dbReference type="InterPro" id="IPR020922">
    <property type="entry name" value="dITP/XTP_pyrophosphatase"/>
</dbReference>
<feature type="active site" description="Proton acceptor" evidence="7">
    <location>
        <position position="68"/>
    </location>
</feature>
<evidence type="ECO:0000256" key="6">
    <source>
        <dbReference type="ARBA" id="ARBA00023080"/>
    </source>
</evidence>
<accession>A0A1I1EWH3</accession>